<proteinExistence type="predicted"/>
<accession>A0A6C0BR40</accession>
<organism evidence="1">
    <name type="scientific">viral metagenome</name>
    <dbReference type="NCBI Taxonomy" id="1070528"/>
    <lineage>
        <taxon>unclassified sequences</taxon>
        <taxon>metagenomes</taxon>
        <taxon>organismal metagenomes</taxon>
    </lineage>
</organism>
<dbReference type="AlphaFoldDB" id="A0A6C0BR40"/>
<name>A0A6C0BR40_9ZZZZ</name>
<protein>
    <submittedName>
        <fullName evidence="1">Uncharacterized protein</fullName>
    </submittedName>
</protein>
<reference evidence="1" key="1">
    <citation type="journal article" date="2020" name="Nature">
        <title>Giant virus diversity and host interactions through global metagenomics.</title>
        <authorList>
            <person name="Schulz F."/>
            <person name="Roux S."/>
            <person name="Paez-Espino D."/>
            <person name="Jungbluth S."/>
            <person name="Walsh D.A."/>
            <person name="Denef V.J."/>
            <person name="McMahon K.D."/>
            <person name="Konstantinidis K.T."/>
            <person name="Eloe-Fadrosh E.A."/>
            <person name="Kyrpides N.C."/>
            <person name="Woyke T."/>
        </authorList>
    </citation>
    <scope>NUCLEOTIDE SEQUENCE</scope>
    <source>
        <strain evidence="1">GVMAG-M-3300018416-26</strain>
    </source>
</reference>
<sequence>MIQVRHVNTINGMNDTHDFILHIQTSVDIDKKKIYYSAANSPDYRTSFTGSALPFHNEEQAFDKSENTGFIIIDDNKTGILKINYPNAYYKDLGNTYVKPNVKIWFYIESKKQEFTVKLSDGIQVRSLTNPYQRKNCEFYNTLWSLPVRSQESILRDSSFPEKDTYIENFWGLRPPK</sequence>
<evidence type="ECO:0000313" key="1">
    <source>
        <dbReference type="EMBL" id="QHS94261.1"/>
    </source>
</evidence>
<dbReference type="EMBL" id="MN739218">
    <property type="protein sequence ID" value="QHS94261.1"/>
    <property type="molecule type" value="Genomic_DNA"/>
</dbReference>